<evidence type="ECO:0000256" key="3">
    <source>
        <dbReference type="ARBA" id="ARBA00022989"/>
    </source>
</evidence>
<proteinExistence type="predicted"/>
<dbReference type="SUPFAM" id="SSF52540">
    <property type="entry name" value="P-loop containing nucleoside triphosphate hydrolases"/>
    <property type="match status" value="1"/>
</dbReference>
<dbReference type="SUPFAM" id="SSF90123">
    <property type="entry name" value="ABC transporter transmembrane region"/>
    <property type="match status" value="1"/>
</dbReference>
<protein>
    <submittedName>
        <fullName evidence="8">ABC transporter ATP-binding protein</fullName>
    </submittedName>
</protein>
<dbReference type="RefSeq" id="WP_345455353.1">
    <property type="nucleotide sequence ID" value="NZ_BAABKG010000001.1"/>
</dbReference>
<keyword evidence="8" id="KW-0067">ATP-binding</keyword>
<dbReference type="InterPro" id="IPR027417">
    <property type="entry name" value="P-loop_NTPase"/>
</dbReference>
<dbReference type="PROSITE" id="PS50893">
    <property type="entry name" value="ABC_TRANSPORTER_2"/>
    <property type="match status" value="1"/>
</dbReference>
<keyword evidence="4 5" id="KW-0472">Membrane</keyword>
<keyword evidence="2 5" id="KW-0812">Transmembrane</keyword>
<dbReference type="Gene3D" id="3.40.50.300">
    <property type="entry name" value="P-loop containing nucleotide triphosphate hydrolases"/>
    <property type="match status" value="1"/>
</dbReference>
<dbReference type="InterPro" id="IPR017871">
    <property type="entry name" value="ABC_transporter-like_CS"/>
</dbReference>
<sequence>MTAAAPPPPSAARLLGSAIRRRRRDTTSSAVLVVGHQLCEAAVPVVAGAAIDRAVATGDGSALLLWLGVVVAVFVALATCGGFGYWLLSRAEFSIRRDLRLRLAARALDPRGGLGARRGETPGELVGAAGVDAARAATVTDPVVLLAGSGAALVGGAAVLLAASPVLAAVVLVGAGVVLVLSQVLSGPLVGRAEREQATLAEATAVATDLVEGLRVVKGIGAEDAAGAGYGRTSRAALAARLHAARAEGAYEGVTTALSGVLLVAVAWVGGELALSGTISVGDLVAAVGLAQFLMEPLERLALFGQLLAGARGAGGRLAHLLAAPPAVTGGGSTADDAPGPVAVAVRRDGLALDVAAGEHLGVVAADPARAEPLLRTLARDDDAGTLLLDDRDAADLDLDAVRRRVVVARHDAVLFEGTVAENLAPADATRDESGWAGVLTASAAADVVAGRPEGLDAEIGERGRSLSGGQRQRLVLARALATEADVLVLHEPTTAVDAATEDRVADGLRRHRAGRTTLLLTASPALLARCDRVVLVDGGGVVAEGTHASLLVDPGYRAVVLG</sequence>
<dbReference type="GO" id="GO:0005524">
    <property type="term" value="F:ATP binding"/>
    <property type="evidence" value="ECO:0007669"/>
    <property type="project" value="UniProtKB-KW"/>
</dbReference>
<dbReference type="EMBL" id="BAABKG010000001">
    <property type="protein sequence ID" value="GAA5144103.1"/>
    <property type="molecule type" value="Genomic_DNA"/>
</dbReference>
<evidence type="ECO:0000256" key="5">
    <source>
        <dbReference type="SAM" id="Phobius"/>
    </source>
</evidence>
<dbReference type="InterPro" id="IPR036640">
    <property type="entry name" value="ABC1_TM_sf"/>
</dbReference>
<evidence type="ECO:0000313" key="9">
    <source>
        <dbReference type="Proteomes" id="UP001500221"/>
    </source>
</evidence>
<keyword evidence="8" id="KW-0547">Nucleotide-binding</keyword>
<dbReference type="PROSITE" id="PS50929">
    <property type="entry name" value="ABC_TM1F"/>
    <property type="match status" value="1"/>
</dbReference>
<evidence type="ECO:0000256" key="1">
    <source>
        <dbReference type="ARBA" id="ARBA00004651"/>
    </source>
</evidence>
<feature type="transmembrane region" description="Helical" evidence="5">
    <location>
        <begin position="169"/>
        <end position="190"/>
    </location>
</feature>
<dbReference type="Pfam" id="PF00005">
    <property type="entry name" value="ABC_tran"/>
    <property type="match status" value="1"/>
</dbReference>
<gene>
    <name evidence="8" type="ORF">GCM10023340_11100</name>
</gene>
<accession>A0ABP9PBT9</accession>
<keyword evidence="3 5" id="KW-1133">Transmembrane helix</keyword>
<dbReference type="PANTHER" id="PTHR43394:SF1">
    <property type="entry name" value="ATP-BINDING CASSETTE SUB-FAMILY B MEMBER 10, MITOCHONDRIAL"/>
    <property type="match status" value="1"/>
</dbReference>
<dbReference type="InterPro" id="IPR003439">
    <property type="entry name" value="ABC_transporter-like_ATP-bd"/>
</dbReference>
<evidence type="ECO:0000259" key="7">
    <source>
        <dbReference type="PROSITE" id="PS50929"/>
    </source>
</evidence>
<comment type="caution">
    <text evidence="8">The sequence shown here is derived from an EMBL/GenBank/DDBJ whole genome shotgun (WGS) entry which is preliminary data.</text>
</comment>
<dbReference type="InterPro" id="IPR011527">
    <property type="entry name" value="ABC1_TM_dom"/>
</dbReference>
<dbReference type="Proteomes" id="UP001500221">
    <property type="component" value="Unassembled WGS sequence"/>
</dbReference>
<feature type="domain" description="ABC transmembrane type-1" evidence="7">
    <location>
        <begin position="29"/>
        <end position="310"/>
    </location>
</feature>
<feature type="transmembrane region" description="Helical" evidence="5">
    <location>
        <begin position="63"/>
        <end position="88"/>
    </location>
</feature>
<feature type="transmembrane region" description="Helical" evidence="5">
    <location>
        <begin position="143"/>
        <end position="163"/>
    </location>
</feature>
<dbReference type="InterPro" id="IPR039421">
    <property type="entry name" value="Type_1_exporter"/>
</dbReference>
<reference evidence="9" key="1">
    <citation type="journal article" date="2019" name="Int. J. Syst. Evol. Microbiol.">
        <title>The Global Catalogue of Microorganisms (GCM) 10K type strain sequencing project: providing services to taxonomists for standard genome sequencing and annotation.</title>
        <authorList>
            <consortium name="The Broad Institute Genomics Platform"/>
            <consortium name="The Broad Institute Genome Sequencing Center for Infectious Disease"/>
            <person name="Wu L."/>
            <person name="Ma J."/>
        </authorList>
    </citation>
    <scope>NUCLEOTIDE SEQUENCE [LARGE SCALE GENOMIC DNA]</scope>
    <source>
        <strain evidence="9">JCM 18459</strain>
    </source>
</reference>
<evidence type="ECO:0000313" key="8">
    <source>
        <dbReference type="EMBL" id="GAA5144103.1"/>
    </source>
</evidence>
<dbReference type="Pfam" id="PF00664">
    <property type="entry name" value="ABC_membrane"/>
    <property type="match status" value="1"/>
</dbReference>
<name>A0ABP9PBT9_9ACTN</name>
<feature type="domain" description="ABC transporter" evidence="6">
    <location>
        <begin position="333"/>
        <end position="563"/>
    </location>
</feature>
<keyword evidence="9" id="KW-1185">Reference proteome</keyword>
<feature type="transmembrane region" description="Helical" evidence="5">
    <location>
        <begin position="30"/>
        <end position="51"/>
    </location>
</feature>
<evidence type="ECO:0000256" key="2">
    <source>
        <dbReference type="ARBA" id="ARBA00022692"/>
    </source>
</evidence>
<comment type="subcellular location">
    <subcellularLocation>
        <location evidence="1">Cell membrane</location>
        <topology evidence="1">Multi-pass membrane protein</topology>
    </subcellularLocation>
</comment>
<dbReference type="PANTHER" id="PTHR43394">
    <property type="entry name" value="ATP-DEPENDENT PERMEASE MDL1, MITOCHONDRIAL"/>
    <property type="match status" value="1"/>
</dbReference>
<evidence type="ECO:0000256" key="4">
    <source>
        <dbReference type="ARBA" id="ARBA00023136"/>
    </source>
</evidence>
<organism evidence="8 9">
    <name type="scientific">Nocardioides marinquilinus</name>
    <dbReference type="NCBI Taxonomy" id="1210400"/>
    <lineage>
        <taxon>Bacteria</taxon>
        <taxon>Bacillati</taxon>
        <taxon>Actinomycetota</taxon>
        <taxon>Actinomycetes</taxon>
        <taxon>Propionibacteriales</taxon>
        <taxon>Nocardioidaceae</taxon>
        <taxon>Nocardioides</taxon>
    </lineage>
</organism>
<dbReference type="Gene3D" id="1.20.1560.10">
    <property type="entry name" value="ABC transporter type 1, transmembrane domain"/>
    <property type="match status" value="1"/>
</dbReference>
<dbReference type="PROSITE" id="PS00211">
    <property type="entry name" value="ABC_TRANSPORTER_1"/>
    <property type="match status" value="1"/>
</dbReference>
<feature type="transmembrane region" description="Helical" evidence="5">
    <location>
        <begin position="250"/>
        <end position="269"/>
    </location>
</feature>
<evidence type="ECO:0000259" key="6">
    <source>
        <dbReference type="PROSITE" id="PS50893"/>
    </source>
</evidence>